<dbReference type="PANTHER" id="PTHR43340">
    <property type="entry name" value="HYPOXANTHINE-GUANINE PHOSPHORIBOSYLTRANSFERASE"/>
    <property type="match status" value="1"/>
</dbReference>
<protein>
    <recommendedName>
        <fullName evidence="5">hypoxanthine phosphoribosyltransferase</fullName>
        <ecNumber evidence="5">2.4.2.8</ecNumber>
    </recommendedName>
</protein>
<dbReference type="Gene3D" id="3.40.50.2020">
    <property type="match status" value="1"/>
</dbReference>
<dbReference type="AlphaFoldDB" id="A0A645ERM0"/>
<keyword evidence="9" id="KW-0479">Metal-binding</keyword>
<comment type="caution">
    <text evidence="14">The sequence shown here is derived from an EMBL/GenBank/DDBJ whole genome shotgun (WGS) entry which is preliminary data.</text>
</comment>
<evidence type="ECO:0000256" key="1">
    <source>
        <dbReference type="ARBA" id="ARBA00001946"/>
    </source>
</evidence>
<accession>A0A645ERM0</accession>
<dbReference type="GO" id="GO:0004422">
    <property type="term" value="F:hypoxanthine phosphoribosyltransferase activity"/>
    <property type="evidence" value="ECO:0007669"/>
    <property type="project" value="InterPro"/>
</dbReference>
<keyword evidence="7 14" id="KW-0328">Glycosyltransferase</keyword>
<comment type="similarity">
    <text evidence="4">Belongs to the purine/pyrimidine phosphoribosyltransferase family.</text>
</comment>
<dbReference type="CDD" id="cd06223">
    <property type="entry name" value="PRTases_typeI"/>
    <property type="match status" value="1"/>
</dbReference>
<evidence type="ECO:0000256" key="12">
    <source>
        <dbReference type="ARBA" id="ARBA00022842"/>
    </source>
</evidence>
<dbReference type="EMBL" id="VSSQ01050581">
    <property type="protein sequence ID" value="MPN04661.1"/>
    <property type="molecule type" value="Genomic_DNA"/>
</dbReference>
<keyword evidence="8 14" id="KW-0808">Transferase</keyword>
<dbReference type="InterPro" id="IPR005904">
    <property type="entry name" value="Hxn_phspho_trans"/>
</dbReference>
<dbReference type="InterPro" id="IPR029057">
    <property type="entry name" value="PRTase-like"/>
</dbReference>
<dbReference type="GO" id="GO:0032264">
    <property type="term" value="P:IMP salvage"/>
    <property type="evidence" value="ECO:0007669"/>
    <property type="project" value="TreeGrafter"/>
</dbReference>
<feature type="domain" description="Phosphoribosyltransferase" evidence="13">
    <location>
        <begin position="14"/>
        <end position="160"/>
    </location>
</feature>
<dbReference type="GO" id="GO:0000287">
    <property type="term" value="F:magnesium ion binding"/>
    <property type="evidence" value="ECO:0007669"/>
    <property type="project" value="TreeGrafter"/>
</dbReference>
<dbReference type="NCBIfam" id="TIGR01203">
    <property type="entry name" value="HGPRTase"/>
    <property type="match status" value="1"/>
</dbReference>
<evidence type="ECO:0000256" key="9">
    <source>
        <dbReference type="ARBA" id="ARBA00022723"/>
    </source>
</evidence>
<dbReference type="GO" id="GO:0046100">
    <property type="term" value="P:hypoxanthine metabolic process"/>
    <property type="evidence" value="ECO:0007669"/>
    <property type="project" value="TreeGrafter"/>
</dbReference>
<keyword evidence="10" id="KW-0660">Purine salvage</keyword>
<dbReference type="GO" id="GO:0006166">
    <property type="term" value="P:purine ribonucleoside salvage"/>
    <property type="evidence" value="ECO:0007669"/>
    <property type="project" value="UniProtKB-KW"/>
</dbReference>
<evidence type="ECO:0000256" key="3">
    <source>
        <dbReference type="ARBA" id="ARBA00004669"/>
    </source>
</evidence>
<evidence type="ECO:0000313" key="14">
    <source>
        <dbReference type="EMBL" id="MPN04661.1"/>
    </source>
</evidence>
<evidence type="ECO:0000256" key="5">
    <source>
        <dbReference type="ARBA" id="ARBA00011895"/>
    </source>
</evidence>
<dbReference type="GO" id="GO:0006178">
    <property type="term" value="P:guanine salvage"/>
    <property type="evidence" value="ECO:0007669"/>
    <property type="project" value="TreeGrafter"/>
</dbReference>
<name>A0A645ERM0_9ZZZZ</name>
<dbReference type="Pfam" id="PF00156">
    <property type="entry name" value="Pribosyltran"/>
    <property type="match status" value="1"/>
</dbReference>
<gene>
    <name evidence="14" type="primary">hpt_39</name>
    <name evidence="14" type="ORF">SDC9_151906</name>
</gene>
<evidence type="ECO:0000256" key="10">
    <source>
        <dbReference type="ARBA" id="ARBA00022726"/>
    </source>
</evidence>
<dbReference type="GO" id="GO:0005829">
    <property type="term" value="C:cytosol"/>
    <property type="evidence" value="ECO:0007669"/>
    <property type="project" value="TreeGrafter"/>
</dbReference>
<keyword evidence="12" id="KW-0460">Magnesium</keyword>
<dbReference type="GO" id="GO:0032263">
    <property type="term" value="P:GMP salvage"/>
    <property type="evidence" value="ECO:0007669"/>
    <property type="project" value="TreeGrafter"/>
</dbReference>
<evidence type="ECO:0000256" key="7">
    <source>
        <dbReference type="ARBA" id="ARBA00022676"/>
    </source>
</evidence>
<evidence type="ECO:0000256" key="4">
    <source>
        <dbReference type="ARBA" id="ARBA00008391"/>
    </source>
</evidence>
<evidence type="ECO:0000256" key="8">
    <source>
        <dbReference type="ARBA" id="ARBA00022679"/>
    </source>
</evidence>
<proteinExistence type="inferred from homology"/>
<comment type="subcellular location">
    <subcellularLocation>
        <location evidence="2">Cytoplasm</location>
    </subcellularLocation>
</comment>
<dbReference type="InterPro" id="IPR000836">
    <property type="entry name" value="PRTase_dom"/>
</dbReference>
<dbReference type="GO" id="GO:0000166">
    <property type="term" value="F:nucleotide binding"/>
    <property type="evidence" value="ECO:0007669"/>
    <property type="project" value="UniProtKB-KW"/>
</dbReference>
<comment type="pathway">
    <text evidence="3">Purine metabolism; IMP biosynthesis via salvage pathway; IMP from hypoxanthine: step 1/1.</text>
</comment>
<dbReference type="InterPro" id="IPR050408">
    <property type="entry name" value="HGPRT"/>
</dbReference>
<dbReference type="PANTHER" id="PTHR43340:SF1">
    <property type="entry name" value="HYPOXANTHINE PHOSPHORIBOSYLTRANSFERASE"/>
    <property type="match status" value="1"/>
</dbReference>
<keyword evidence="11" id="KW-0547">Nucleotide-binding</keyword>
<dbReference type="EC" id="2.4.2.8" evidence="5"/>
<evidence type="ECO:0000256" key="2">
    <source>
        <dbReference type="ARBA" id="ARBA00004496"/>
    </source>
</evidence>
<dbReference type="FunFam" id="3.40.50.2020:FF:000006">
    <property type="entry name" value="Hypoxanthine phosphoribosyltransferase"/>
    <property type="match status" value="1"/>
</dbReference>
<sequence>MINDIARVLVSEEELQSIVKRLGKQISEDYKDKNLLLVSVLKGSIMFMADLMRNITIPCKIDFMALSSYGAGTTSSARVRVNKDLDIHPEGYDVLIVEDILDSGRTLEYVVHNMLLSRNTNSIKICTLLDKPERRAVDIKADYVGGEVPDAFVVGYGLDYDEKYRNLPFIGELKKEIYEIVDDIK</sequence>
<evidence type="ECO:0000256" key="6">
    <source>
        <dbReference type="ARBA" id="ARBA00022490"/>
    </source>
</evidence>
<evidence type="ECO:0000259" key="13">
    <source>
        <dbReference type="Pfam" id="PF00156"/>
    </source>
</evidence>
<evidence type="ECO:0000256" key="11">
    <source>
        <dbReference type="ARBA" id="ARBA00022741"/>
    </source>
</evidence>
<reference evidence="14" key="1">
    <citation type="submission" date="2019-08" db="EMBL/GenBank/DDBJ databases">
        <authorList>
            <person name="Kucharzyk K."/>
            <person name="Murdoch R.W."/>
            <person name="Higgins S."/>
            <person name="Loffler F."/>
        </authorList>
    </citation>
    <scope>NUCLEOTIDE SEQUENCE</scope>
</reference>
<keyword evidence="6" id="KW-0963">Cytoplasm</keyword>
<dbReference type="SUPFAM" id="SSF53271">
    <property type="entry name" value="PRTase-like"/>
    <property type="match status" value="1"/>
</dbReference>
<comment type="cofactor">
    <cofactor evidence="1">
        <name>Mg(2+)</name>
        <dbReference type="ChEBI" id="CHEBI:18420"/>
    </cofactor>
</comment>
<organism evidence="14">
    <name type="scientific">bioreactor metagenome</name>
    <dbReference type="NCBI Taxonomy" id="1076179"/>
    <lineage>
        <taxon>unclassified sequences</taxon>
        <taxon>metagenomes</taxon>
        <taxon>ecological metagenomes</taxon>
    </lineage>
</organism>